<dbReference type="EMBL" id="JAYGHY010000077">
    <property type="protein sequence ID" value="MEA5443909.1"/>
    <property type="molecule type" value="Genomic_DNA"/>
</dbReference>
<proteinExistence type="predicted"/>
<keyword evidence="1" id="KW-0812">Transmembrane</keyword>
<organism evidence="2 3">
    <name type="scientific">Cyanobium gracile UHCC 0281</name>
    <dbReference type="NCBI Taxonomy" id="3110309"/>
    <lineage>
        <taxon>Bacteria</taxon>
        <taxon>Bacillati</taxon>
        <taxon>Cyanobacteriota</taxon>
        <taxon>Cyanophyceae</taxon>
        <taxon>Synechococcales</taxon>
        <taxon>Prochlorococcaceae</taxon>
        <taxon>Cyanobium</taxon>
    </lineage>
</organism>
<evidence type="ECO:0000313" key="2">
    <source>
        <dbReference type="EMBL" id="MEA5443909.1"/>
    </source>
</evidence>
<sequence>MKARPFLAVLLALVLVVFGLGLGGWWLVWQRSALRLQRLPLVVPRAARFVPREAPLSFHLFSDGDQPLDYARAVAPPRQR</sequence>
<feature type="non-terminal residue" evidence="2">
    <location>
        <position position="80"/>
    </location>
</feature>
<dbReference type="InterPro" id="IPR021787">
    <property type="entry name" value="DUF3352"/>
</dbReference>
<comment type="caution">
    <text evidence="2">The sequence shown here is derived from an EMBL/GenBank/DDBJ whole genome shotgun (WGS) entry which is preliminary data.</text>
</comment>
<name>A0ABU5SZJ1_9CYAN</name>
<dbReference type="Proteomes" id="UP001302329">
    <property type="component" value="Unassembled WGS sequence"/>
</dbReference>
<reference evidence="2 3" key="1">
    <citation type="submission" date="2023-12" db="EMBL/GenBank/DDBJ databases">
        <title>Baltic Sea Cyanobacteria.</title>
        <authorList>
            <person name="Delbaje E."/>
            <person name="Fewer D.P."/>
            <person name="Shishido T.K."/>
        </authorList>
    </citation>
    <scope>NUCLEOTIDE SEQUENCE [LARGE SCALE GENOMIC DNA]</scope>
    <source>
        <strain evidence="2 3">UHCC 0281</strain>
    </source>
</reference>
<accession>A0ABU5SZJ1</accession>
<keyword evidence="3" id="KW-1185">Reference proteome</keyword>
<protein>
    <submittedName>
        <fullName evidence="2">DUF3352 domain-containing protein</fullName>
    </submittedName>
</protein>
<keyword evidence="1" id="KW-0472">Membrane</keyword>
<dbReference type="RefSeq" id="WP_323357865.1">
    <property type="nucleotide sequence ID" value="NZ_JAYGHY010000077.1"/>
</dbReference>
<evidence type="ECO:0000256" key="1">
    <source>
        <dbReference type="SAM" id="Phobius"/>
    </source>
</evidence>
<gene>
    <name evidence="2" type="ORF">VB739_15225</name>
</gene>
<feature type="transmembrane region" description="Helical" evidence="1">
    <location>
        <begin position="6"/>
        <end position="28"/>
    </location>
</feature>
<dbReference type="Pfam" id="PF11832">
    <property type="entry name" value="DUF3352"/>
    <property type="match status" value="1"/>
</dbReference>
<evidence type="ECO:0000313" key="3">
    <source>
        <dbReference type="Proteomes" id="UP001302329"/>
    </source>
</evidence>
<keyword evidence="1" id="KW-1133">Transmembrane helix</keyword>